<name>A0A486XMN0_9GAMM</name>
<gene>
    <name evidence="1" type="ORF">BAL341_1402</name>
</gene>
<dbReference type="EMBL" id="CAAJGR010000082">
    <property type="protein sequence ID" value="VHO03400.1"/>
    <property type="molecule type" value="Genomic_DNA"/>
</dbReference>
<sequence length="54" mass="6263">MDLIMTQLHQLKMAAMAKALELQQQNPHNYNGLSFEERLGLWWNKSSYRATSPA</sequence>
<accession>A0A486XMN0</accession>
<proteinExistence type="predicted"/>
<dbReference type="AlphaFoldDB" id="A0A486XMN0"/>
<evidence type="ECO:0000313" key="1">
    <source>
        <dbReference type="EMBL" id="VHO03400.1"/>
    </source>
</evidence>
<protein>
    <submittedName>
        <fullName evidence="1">Mobile element protein</fullName>
    </submittedName>
</protein>
<reference evidence="1" key="1">
    <citation type="submission" date="2019-04" db="EMBL/GenBank/DDBJ databases">
        <authorList>
            <person name="Brambilla D."/>
        </authorList>
    </citation>
    <scope>NUCLEOTIDE SEQUENCE</scope>
    <source>
        <strain evidence="1">BAL1</strain>
    </source>
</reference>
<organism evidence="1">
    <name type="scientific">Rheinheimera sp. BAL341</name>
    <dbReference type="NCBI Taxonomy" id="1708203"/>
    <lineage>
        <taxon>Bacteria</taxon>
        <taxon>Pseudomonadati</taxon>
        <taxon>Pseudomonadota</taxon>
        <taxon>Gammaproteobacteria</taxon>
        <taxon>Chromatiales</taxon>
        <taxon>Chromatiaceae</taxon>
        <taxon>Rheinheimera</taxon>
    </lineage>
</organism>